<evidence type="ECO:0000256" key="1">
    <source>
        <dbReference type="SAM" id="Phobius"/>
    </source>
</evidence>
<keyword evidence="1" id="KW-0472">Membrane</keyword>
<dbReference type="GO" id="GO:0016491">
    <property type="term" value="F:oxidoreductase activity"/>
    <property type="evidence" value="ECO:0007669"/>
    <property type="project" value="InterPro"/>
</dbReference>
<dbReference type="Gene3D" id="3.30.70.1990">
    <property type="match status" value="1"/>
</dbReference>
<protein>
    <recommendedName>
        <fullName evidence="2">Amine oxidase domain-containing protein</fullName>
    </recommendedName>
</protein>
<dbReference type="RefSeq" id="WP_018082908.1">
    <property type="nucleotide sequence ID" value="NZ_AQWM01000020.1"/>
</dbReference>
<dbReference type="PANTHER" id="PTHR42923:SF17">
    <property type="entry name" value="AMINE OXIDASE DOMAIN-CONTAINING PROTEIN"/>
    <property type="match status" value="1"/>
</dbReference>
<evidence type="ECO:0000259" key="2">
    <source>
        <dbReference type="Pfam" id="PF01593"/>
    </source>
</evidence>
<feature type="transmembrane region" description="Helical" evidence="1">
    <location>
        <begin position="20"/>
        <end position="37"/>
    </location>
</feature>
<comment type="caution">
    <text evidence="3">The sequence shown here is derived from an EMBL/GenBank/DDBJ whole genome shotgun (WGS) entry which is preliminary data.</text>
</comment>
<organism evidence="3 4">
    <name type="scientific">Asticcacaulis benevestitus DSM 16100 = ATCC BAA-896</name>
    <dbReference type="NCBI Taxonomy" id="1121022"/>
    <lineage>
        <taxon>Bacteria</taxon>
        <taxon>Pseudomonadati</taxon>
        <taxon>Pseudomonadota</taxon>
        <taxon>Alphaproteobacteria</taxon>
        <taxon>Caulobacterales</taxon>
        <taxon>Caulobacteraceae</taxon>
        <taxon>Asticcacaulis</taxon>
    </lineage>
</organism>
<dbReference type="Gene3D" id="3.50.50.60">
    <property type="entry name" value="FAD/NAD(P)-binding domain"/>
    <property type="match status" value="1"/>
</dbReference>
<dbReference type="STRING" id="1121022.GCA_000376105_03236"/>
<dbReference type="Pfam" id="PF01593">
    <property type="entry name" value="Amino_oxidase"/>
    <property type="match status" value="1"/>
</dbReference>
<accession>V4RG06</accession>
<dbReference type="Proteomes" id="UP000017837">
    <property type="component" value="Unassembled WGS sequence"/>
</dbReference>
<name>V4RG06_9CAUL</name>
<sequence length="462" mass="52179">MTSQDSNATMFDSIPQKKQSVAIIGTGIAGLSAAWMLNDTCDITVFESEAEIGGHSHTINIGSEQKPLWLDMGFIVFNEPCYPNLVQLFNHLDVEHQLSDMSFGVSIDKGKLEYSSLGLKGLFAQTRNLFRPRFISLLLDIMRFYREAPKDLAARAREDYRLGDYLKDRNYGRAFIDDHLLPQAAAIWSTSANEIMDYPFRAFIAFFENHGLLQIMDRILWRSVIGGAQAYLKKLTPSFADRIVTSTAIRTVLRNRNGVVLVDQHGQQHAFDQVVFATHANTTLSLLAHASEAEIETLKAFTYTANEVVLHTDTAFMPKRRAAWSSWNYMGERSASNEQQLCVTYWMNLLQVLKTDKNYFVTLNPTHAVDPAKVIKRIVFEHPLFNSEAIAAQERLGDLQGQNRSWFCGAYFGSGFHEDGLQSGLAVAEAITGKRRPWDFNWSQSRIRYNPWAPDSVLAAAE</sequence>
<feature type="domain" description="Amine oxidase" evidence="2">
    <location>
        <begin position="28"/>
        <end position="320"/>
    </location>
</feature>
<dbReference type="AlphaFoldDB" id="V4RG06"/>
<dbReference type="InterPro" id="IPR036188">
    <property type="entry name" value="FAD/NAD-bd_sf"/>
</dbReference>
<dbReference type="PANTHER" id="PTHR42923">
    <property type="entry name" value="PROTOPORPHYRINOGEN OXIDASE"/>
    <property type="match status" value="1"/>
</dbReference>
<keyword evidence="1" id="KW-1133">Transmembrane helix</keyword>
<dbReference type="InterPro" id="IPR050464">
    <property type="entry name" value="Zeta_carotene_desat/Oxidored"/>
</dbReference>
<reference evidence="3 4" key="1">
    <citation type="journal article" date="2014" name="Nature">
        <title>Sequential evolution of bacterial morphology by co-option of a developmental regulator.</title>
        <authorList>
            <person name="Jiang C."/>
            <person name="Brown P.J."/>
            <person name="Ducret A."/>
            <person name="Brun Y.V."/>
        </authorList>
    </citation>
    <scope>NUCLEOTIDE SEQUENCE [LARGE SCALE GENOMIC DNA]</scope>
    <source>
        <strain evidence="3 4">DSM 16100</strain>
    </source>
</reference>
<dbReference type="EMBL" id="AWGB01000025">
    <property type="protein sequence ID" value="ESQ90278.1"/>
    <property type="molecule type" value="Genomic_DNA"/>
</dbReference>
<dbReference type="SUPFAM" id="SSF51905">
    <property type="entry name" value="FAD/NAD(P)-binding domain"/>
    <property type="match status" value="1"/>
</dbReference>
<dbReference type="eggNOG" id="COG2907">
    <property type="taxonomic scope" value="Bacteria"/>
</dbReference>
<evidence type="ECO:0000313" key="4">
    <source>
        <dbReference type="Proteomes" id="UP000017837"/>
    </source>
</evidence>
<gene>
    <name evidence="3" type="ORF">ABENE_12935</name>
</gene>
<evidence type="ECO:0000313" key="3">
    <source>
        <dbReference type="EMBL" id="ESQ90278.1"/>
    </source>
</evidence>
<dbReference type="Gene3D" id="1.10.405.20">
    <property type="match status" value="1"/>
</dbReference>
<keyword evidence="4" id="KW-1185">Reference proteome</keyword>
<dbReference type="PATRIC" id="fig|1121022.4.peg.2625"/>
<proteinExistence type="predicted"/>
<dbReference type="InterPro" id="IPR002937">
    <property type="entry name" value="Amino_oxidase"/>
</dbReference>
<keyword evidence="1" id="KW-0812">Transmembrane</keyword>